<dbReference type="SUPFAM" id="SSF57756">
    <property type="entry name" value="Retrovirus zinc finger-like domains"/>
    <property type="match status" value="1"/>
</dbReference>
<keyword evidence="7" id="KW-0539">Nucleus</keyword>
<feature type="domain" description="CCHC-type" evidence="10">
    <location>
        <begin position="324"/>
        <end position="338"/>
    </location>
</feature>
<dbReference type="PANTHER" id="PTHR31165">
    <property type="entry name" value="PROTEIN G1-LIKE2"/>
    <property type="match status" value="1"/>
</dbReference>
<feature type="domain" description="ALOG" evidence="11">
    <location>
        <begin position="767"/>
        <end position="900"/>
    </location>
</feature>
<keyword evidence="6" id="KW-0233">DNA recombination</keyword>
<dbReference type="Pfam" id="PF00098">
    <property type="entry name" value="zf-CCHC"/>
    <property type="match status" value="1"/>
</dbReference>
<dbReference type="InterPro" id="IPR011010">
    <property type="entry name" value="DNA_brk_join_enz"/>
</dbReference>
<dbReference type="RefSeq" id="XP_019620334.1">
    <property type="nucleotide sequence ID" value="XM_019764775.1"/>
</dbReference>
<evidence type="ECO:0000259" key="10">
    <source>
        <dbReference type="PROSITE" id="PS50158"/>
    </source>
</evidence>
<dbReference type="SUPFAM" id="SSF56349">
    <property type="entry name" value="DNA breaking-rejoining enzymes"/>
    <property type="match status" value="1"/>
</dbReference>
<dbReference type="Gene3D" id="4.10.60.10">
    <property type="entry name" value="Zinc finger, CCHC-type"/>
    <property type="match status" value="1"/>
</dbReference>
<dbReference type="InterPro" id="IPR040222">
    <property type="entry name" value="ALOG"/>
</dbReference>
<feature type="region of interest" description="Disordered" evidence="9">
    <location>
        <begin position="1115"/>
        <end position="1147"/>
    </location>
</feature>
<keyword evidence="8" id="KW-0479">Metal-binding</keyword>
<dbReference type="InterPro" id="IPR006936">
    <property type="entry name" value="ALOG_dom"/>
</dbReference>
<dbReference type="PROSITE" id="PS51697">
    <property type="entry name" value="ALOG"/>
    <property type="match status" value="1"/>
</dbReference>
<comment type="similarity">
    <text evidence="2">Belongs to the plant homeotic and developmental regulators ALOG protein family.</text>
</comment>
<dbReference type="OrthoDB" id="1101852at2759"/>
<dbReference type="InterPro" id="IPR036875">
    <property type="entry name" value="Znf_CCHC_sf"/>
</dbReference>
<dbReference type="InterPro" id="IPR013762">
    <property type="entry name" value="Integrase-like_cat_sf"/>
</dbReference>
<dbReference type="PROSITE" id="PS50158">
    <property type="entry name" value="ZF_CCHC"/>
    <property type="match status" value="1"/>
</dbReference>
<protein>
    <submittedName>
        <fullName evidence="14">Uncharacterized protein LOC109466909</fullName>
    </submittedName>
</protein>
<dbReference type="Gene3D" id="1.10.443.10">
    <property type="entry name" value="Intergrase catalytic core"/>
    <property type="match status" value="1"/>
</dbReference>
<evidence type="ECO:0000313" key="14">
    <source>
        <dbReference type="RefSeq" id="XP_019620334.1"/>
    </source>
</evidence>
<proteinExistence type="inferred from homology"/>
<evidence type="ECO:0000256" key="4">
    <source>
        <dbReference type="ARBA" id="ARBA00023125"/>
    </source>
</evidence>
<feature type="compositionally biased region" description="Basic and acidic residues" evidence="9">
    <location>
        <begin position="1115"/>
        <end position="1128"/>
    </location>
</feature>
<feature type="compositionally biased region" description="Low complexity" evidence="9">
    <location>
        <begin position="133"/>
        <end position="144"/>
    </location>
</feature>
<dbReference type="InterPro" id="IPR002104">
    <property type="entry name" value="Integrase_catalytic"/>
</dbReference>
<feature type="domain" description="Tyr recombinase" evidence="12">
    <location>
        <begin position="898"/>
        <end position="1112"/>
    </location>
</feature>
<feature type="compositionally biased region" description="Acidic residues" evidence="9">
    <location>
        <begin position="164"/>
        <end position="174"/>
    </location>
</feature>
<evidence type="ECO:0000259" key="11">
    <source>
        <dbReference type="PROSITE" id="PS51697"/>
    </source>
</evidence>
<feature type="region of interest" description="Disordered" evidence="9">
    <location>
        <begin position="124"/>
        <end position="174"/>
    </location>
</feature>
<dbReference type="GeneID" id="109466909"/>
<dbReference type="PANTHER" id="PTHR31165:SF2">
    <property type="entry name" value="ALOG DOMAIN-CONTAINING PROTEIN"/>
    <property type="match status" value="1"/>
</dbReference>
<evidence type="ECO:0000256" key="9">
    <source>
        <dbReference type="SAM" id="MobiDB-lite"/>
    </source>
</evidence>
<evidence type="ECO:0000256" key="2">
    <source>
        <dbReference type="ARBA" id="ARBA00010308"/>
    </source>
</evidence>
<keyword evidence="3" id="KW-0805">Transcription regulation</keyword>
<keyword evidence="4" id="KW-0238">DNA-binding</keyword>
<evidence type="ECO:0000313" key="13">
    <source>
        <dbReference type="Proteomes" id="UP000515135"/>
    </source>
</evidence>
<dbReference type="GO" id="GO:0006310">
    <property type="term" value="P:DNA recombination"/>
    <property type="evidence" value="ECO:0007669"/>
    <property type="project" value="UniProtKB-KW"/>
</dbReference>
<name>A0A6P4YE02_BRABE</name>
<dbReference type="AlphaFoldDB" id="A0A6P4YE02"/>
<organism evidence="13 14">
    <name type="scientific">Branchiostoma belcheri</name>
    <name type="common">Amphioxus</name>
    <dbReference type="NCBI Taxonomy" id="7741"/>
    <lineage>
        <taxon>Eukaryota</taxon>
        <taxon>Metazoa</taxon>
        <taxon>Chordata</taxon>
        <taxon>Cephalochordata</taxon>
        <taxon>Leptocardii</taxon>
        <taxon>Amphioxiformes</taxon>
        <taxon>Branchiostomatidae</taxon>
        <taxon>Branchiostoma</taxon>
    </lineage>
</organism>
<evidence type="ECO:0000256" key="7">
    <source>
        <dbReference type="ARBA" id="ARBA00023242"/>
    </source>
</evidence>
<reference evidence="14" key="1">
    <citation type="submission" date="2025-08" db="UniProtKB">
        <authorList>
            <consortium name="RefSeq"/>
        </authorList>
    </citation>
    <scope>IDENTIFICATION</scope>
    <source>
        <tissue evidence="14">Gonad</tissue>
    </source>
</reference>
<dbReference type="InterPro" id="IPR001878">
    <property type="entry name" value="Znf_CCHC"/>
</dbReference>
<keyword evidence="8" id="KW-0862">Zinc</keyword>
<evidence type="ECO:0000256" key="8">
    <source>
        <dbReference type="PROSITE-ProRule" id="PRU00047"/>
    </source>
</evidence>
<keyword evidence="13" id="KW-1185">Reference proteome</keyword>
<evidence type="ECO:0000256" key="3">
    <source>
        <dbReference type="ARBA" id="ARBA00023015"/>
    </source>
</evidence>
<dbReference type="GO" id="GO:0009299">
    <property type="term" value="P:mRNA transcription"/>
    <property type="evidence" value="ECO:0007669"/>
    <property type="project" value="TreeGrafter"/>
</dbReference>
<evidence type="ECO:0000259" key="12">
    <source>
        <dbReference type="PROSITE" id="PS51898"/>
    </source>
</evidence>
<dbReference type="Proteomes" id="UP000515135">
    <property type="component" value="Unplaced"/>
</dbReference>
<dbReference type="GO" id="GO:0003677">
    <property type="term" value="F:DNA binding"/>
    <property type="evidence" value="ECO:0007669"/>
    <property type="project" value="UniProtKB-KW"/>
</dbReference>
<keyword evidence="8" id="KW-0863">Zinc-finger</keyword>
<evidence type="ECO:0000256" key="6">
    <source>
        <dbReference type="ARBA" id="ARBA00023172"/>
    </source>
</evidence>
<dbReference type="SMART" id="SM00343">
    <property type="entry name" value="ZnF_C2HC"/>
    <property type="match status" value="1"/>
</dbReference>
<gene>
    <name evidence="14" type="primary">LOC109466909</name>
</gene>
<dbReference type="KEGG" id="bbel:109466909"/>
<dbReference type="GO" id="GO:0015074">
    <property type="term" value="P:DNA integration"/>
    <property type="evidence" value="ECO:0007669"/>
    <property type="project" value="InterPro"/>
</dbReference>
<keyword evidence="5" id="KW-0804">Transcription</keyword>
<feature type="region of interest" description="Disordered" evidence="9">
    <location>
        <begin position="272"/>
        <end position="321"/>
    </location>
</feature>
<comment type="subcellular location">
    <subcellularLocation>
        <location evidence="1">Nucleus</location>
    </subcellularLocation>
</comment>
<dbReference type="Pfam" id="PF04852">
    <property type="entry name" value="ALOG_dom"/>
    <property type="match status" value="1"/>
</dbReference>
<dbReference type="PROSITE" id="PS51898">
    <property type="entry name" value="TYR_RECOMBINASE"/>
    <property type="match status" value="1"/>
</dbReference>
<accession>A0A6P4YE02</accession>
<evidence type="ECO:0000256" key="5">
    <source>
        <dbReference type="ARBA" id="ARBA00023163"/>
    </source>
</evidence>
<dbReference type="GO" id="GO:0005634">
    <property type="term" value="C:nucleus"/>
    <property type="evidence" value="ECO:0007669"/>
    <property type="project" value="UniProtKB-SubCell"/>
</dbReference>
<evidence type="ECO:0000256" key="1">
    <source>
        <dbReference type="ARBA" id="ARBA00004123"/>
    </source>
</evidence>
<sequence>MAAPVPVLRGDVTLVGANLMDVWKKVRSDTETPDEPLRARFLADVPLQDHSGDELAGHIKKLTGEEPDLLYSMTGRDPKSQATAIRLAHFLILAANASAATSQKLSTSSGGKSAALSVANLLEGKDDPATKNPSPAASTSSEPASPKPPPAKKAKKTDKQPPPPEDESDSDDDTLEDDAIQKEIINIKEIGLDPLIHRYPQKLHGALLTLVGVARKTKAKPAMIARYQSIADFCLQHSSKEGIGEEIRRMIMTPMEKRFMEEANKAAAALEGHPHGRNTRAPPNAWNPPMGPPQHHQPWNQSRARGGWRASRQPPTRRAGAHTRCFNCGKTGHFQADCFAPPRKDKINPSFDPFRAVVRSWEDTTWILVHLGAGLNSKEGFFFFPDDKRHKFAVLREEILDDPVITLRTLQKFVGKCVSMALMVPGAQIYTRRCSKLMGEMTKKGQLKAKLPKSVRAEIEHWRFVDKDMKPVTWRDERHTSITIASDASGYKWGAVLHSTENGGSDIQLGDYWSDQDITKDINCKEAKAVALTLLSAKKWIENSRVQLKVDNKAQLQVEFGGKEGHSVDLMALDSNAQRDRSGTPLRHYTPYPTPQSAGVDMFRHNPTLSPEGKRENAYVFPPINMTGAVIQFLLQYKATVTVVVPKLCPRPLWWPILAGAAKTSIKIAEAGSRSALLFPSKQGLRPVLKPSSPCALLQPLPLIPRQWTPSVACPECHHPNDHNFRRCQMCGYVRKPFPPPRKNINVDEEKIQARLDEIHKLAVNTDYGKKKVALENELTDFLGNISPPKDLTTASPKDICSFLVWKDKGGKTVVHHKNCKNFGKKRLAECGCPQRLAAGTVDSVIGQLRSIFDKSGRGGDWNEAICTGNPAAAPRVREYLRVTKAEQANALIQPKQAQPVFHYKLEAVCKHIAAKMRDPGVKESTLFALARDQAFFKTLFFAADRAADLGRCKAEELAWLPDNRGFLFNHTFGKTLRDGAANTFPVLVSENTAICPVRGLQAYITMAKALHINISKGYLFRAINKTKEVINEPFSYDAAQYRFKSYLREIDQYDGDTLHGLRTASAITMAMGGADQASLMAHVGWKDKATAQRYMQLKKVCHEGSPAAILRDQVARRSKGEDQEGRSADAAMSYQRNNSRDLKPVF</sequence>
<dbReference type="GO" id="GO:0008270">
    <property type="term" value="F:zinc ion binding"/>
    <property type="evidence" value="ECO:0007669"/>
    <property type="project" value="UniProtKB-KW"/>
</dbReference>